<sequence length="212" mass="24404">MKTFKHSKDLTILILLIIALVVLVLSYHAYWYRIEDKDLGCTIYLKYSGQKVVTKGEHIITNWDNEQEDIKSIFIVCLICGVIGWTCIIILLLSQFANLFISSKSNRFLMNICSRVISFITIAFLLISILYFLNLPDTYADWSGKKFNFIQITDSIHTYPYVGWIFVCLSLITVMGSTILLFVSNSKQKKPKTIFNTFETVQQPLLSTDPLF</sequence>
<reference evidence="2 3" key="1">
    <citation type="submission" date="2015-12" db="EMBL/GenBank/DDBJ databases">
        <title>Dictyostelia acquired genes for synthesis and detection of signals that induce cell-type specialization by lateral gene transfer from prokaryotes.</title>
        <authorList>
            <person name="Gloeckner G."/>
            <person name="Schaap P."/>
        </authorList>
    </citation>
    <scope>NUCLEOTIDE SEQUENCE [LARGE SCALE GENOMIC DNA]</scope>
    <source>
        <strain evidence="2 3">TK</strain>
    </source>
</reference>
<dbReference type="Proteomes" id="UP000076078">
    <property type="component" value="Unassembled WGS sequence"/>
</dbReference>
<keyword evidence="1" id="KW-1133">Transmembrane helix</keyword>
<comment type="caution">
    <text evidence="2">The sequence shown here is derived from an EMBL/GenBank/DDBJ whole genome shotgun (WGS) entry which is preliminary data.</text>
</comment>
<evidence type="ECO:0000256" key="1">
    <source>
        <dbReference type="SAM" id="Phobius"/>
    </source>
</evidence>
<organism evidence="2 3">
    <name type="scientific">Tieghemostelium lacteum</name>
    <name type="common">Slime mold</name>
    <name type="synonym">Dictyostelium lacteum</name>
    <dbReference type="NCBI Taxonomy" id="361077"/>
    <lineage>
        <taxon>Eukaryota</taxon>
        <taxon>Amoebozoa</taxon>
        <taxon>Evosea</taxon>
        <taxon>Eumycetozoa</taxon>
        <taxon>Dictyostelia</taxon>
        <taxon>Dictyosteliales</taxon>
        <taxon>Raperosteliaceae</taxon>
        <taxon>Tieghemostelium</taxon>
    </lineage>
</organism>
<keyword evidence="3" id="KW-1185">Reference proteome</keyword>
<feature type="transmembrane region" description="Helical" evidence="1">
    <location>
        <begin position="161"/>
        <end position="183"/>
    </location>
</feature>
<dbReference type="PANTHER" id="PTHR35202:SF2">
    <property type="entry name" value="TRANSMEMBRANE PROTEIN"/>
    <property type="match status" value="1"/>
</dbReference>
<dbReference type="EMBL" id="LODT01000028">
    <property type="protein sequence ID" value="KYQ92796.1"/>
    <property type="molecule type" value="Genomic_DNA"/>
</dbReference>
<evidence type="ECO:0000313" key="3">
    <source>
        <dbReference type="Proteomes" id="UP000076078"/>
    </source>
</evidence>
<protein>
    <recommendedName>
        <fullName evidence="4">Transmembrane protein</fullName>
    </recommendedName>
</protein>
<gene>
    <name evidence="2" type="ORF">DLAC_05378</name>
</gene>
<name>A0A151ZFQ1_TIELA</name>
<evidence type="ECO:0008006" key="4">
    <source>
        <dbReference type="Google" id="ProtNLM"/>
    </source>
</evidence>
<keyword evidence="1" id="KW-0472">Membrane</keyword>
<dbReference type="AlphaFoldDB" id="A0A151ZFQ1"/>
<dbReference type="InterPro" id="IPR040291">
    <property type="entry name" value="DDB_G0287341-like"/>
</dbReference>
<feature type="transmembrane region" description="Helical" evidence="1">
    <location>
        <begin position="12"/>
        <end position="30"/>
    </location>
</feature>
<dbReference type="InParanoid" id="A0A151ZFQ1"/>
<feature type="transmembrane region" description="Helical" evidence="1">
    <location>
        <begin position="73"/>
        <end position="100"/>
    </location>
</feature>
<evidence type="ECO:0000313" key="2">
    <source>
        <dbReference type="EMBL" id="KYQ92796.1"/>
    </source>
</evidence>
<feature type="transmembrane region" description="Helical" evidence="1">
    <location>
        <begin position="112"/>
        <end position="133"/>
    </location>
</feature>
<keyword evidence="1" id="KW-0812">Transmembrane</keyword>
<dbReference type="PANTHER" id="PTHR35202">
    <property type="entry name" value="TRANSMEMBRANE PROTEIN-RELATED"/>
    <property type="match status" value="1"/>
</dbReference>
<proteinExistence type="predicted"/>
<accession>A0A151ZFQ1</accession>